<evidence type="ECO:0000256" key="1">
    <source>
        <dbReference type="SAM" id="MobiDB-lite"/>
    </source>
</evidence>
<keyword evidence="3" id="KW-1185">Reference proteome</keyword>
<feature type="transmembrane region" description="Helical" evidence="2">
    <location>
        <begin position="108"/>
        <end position="129"/>
    </location>
</feature>
<keyword evidence="2" id="KW-1133">Transmembrane helix</keyword>
<evidence type="ECO:0000313" key="3">
    <source>
        <dbReference type="Proteomes" id="UP000492821"/>
    </source>
</evidence>
<feature type="region of interest" description="Disordered" evidence="1">
    <location>
        <begin position="176"/>
        <end position="278"/>
    </location>
</feature>
<feature type="region of interest" description="Disordered" evidence="1">
    <location>
        <begin position="602"/>
        <end position="654"/>
    </location>
</feature>
<feature type="region of interest" description="Disordered" evidence="1">
    <location>
        <begin position="295"/>
        <end position="320"/>
    </location>
</feature>
<feature type="compositionally biased region" description="Pro residues" evidence="1">
    <location>
        <begin position="302"/>
        <end position="312"/>
    </location>
</feature>
<keyword evidence="2" id="KW-0812">Transmembrane</keyword>
<organism evidence="3 4">
    <name type="scientific">Panagrellus redivivus</name>
    <name type="common">Microworm</name>
    <dbReference type="NCBI Taxonomy" id="6233"/>
    <lineage>
        <taxon>Eukaryota</taxon>
        <taxon>Metazoa</taxon>
        <taxon>Ecdysozoa</taxon>
        <taxon>Nematoda</taxon>
        <taxon>Chromadorea</taxon>
        <taxon>Rhabditida</taxon>
        <taxon>Tylenchina</taxon>
        <taxon>Panagrolaimomorpha</taxon>
        <taxon>Panagrolaimoidea</taxon>
        <taxon>Panagrolaimidae</taxon>
        <taxon>Panagrellus</taxon>
    </lineage>
</organism>
<proteinExistence type="predicted"/>
<sequence>MGANRTFRFALKVAQLIVSVLLVYHIGFPYWMVVAAAILVPIYGMYLMLRSPDQTKATNPGAMYKRIALSKSWHRVDIALCATMTAVCSVFSLIMFSFYFLVSTLSSNIVTAAACALILAILYALNGFLTTRQLQSGTIDFTNQSKLFATSSSKTSPIQNQRQMDYLGESVTNSIGISRKKRGSEKPKRSLSRRQSSPGGLGGSPESVKRKHAGHSPEPPVIPPIQEKHKLQNEAPKVSHMKQQAPSKPRVTSWFTDVGGGTTSMGPPTMESTLTSPKDELLDAREQYIKSKQYRDFMDLGPDPPKSEPPAPRRNLAPRPTVVPDANVSEFNEKFTASVPSGTKLLDNKPLLRETYKPTTASYVRRAVPANLAHDNHFESSQSSRASYWSNNTPNNSNLAAAYQERAIDVPSPVASQSTLRQTDESTQTLPVEPIMISSTRSIGVDDEPGTAMRSISQVVHSRAIAQSRQHRDPRYDEYPSHRGVITGIARPYSFVEGDEGRYEGNESSPQESGTNSTIRMDDLDRSRSPLRDTSLMTTSTIVQMNKTPTMTPRGVPMRSVSDASVALNSSIDSEVAAVTSRGVQATSGGRTDKKSGFEVYIRPRDSPSNFRPQSVSMSTEFSPEYHPQRTTSTTLRISTPPGYKSNRHNTTQL</sequence>
<evidence type="ECO:0000256" key="2">
    <source>
        <dbReference type="SAM" id="Phobius"/>
    </source>
</evidence>
<feature type="compositionally biased region" description="Basic and acidic residues" evidence="1">
    <location>
        <begin position="520"/>
        <end position="531"/>
    </location>
</feature>
<feature type="transmembrane region" description="Helical" evidence="2">
    <location>
        <begin position="30"/>
        <end position="49"/>
    </location>
</feature>
<evidence type="ECO:0000313" key="4">
    <source>
        <dbReference type="WBParaSite" id="Pan_g10072.t1"/>
    </source>
</evidence>
<dbReference type="Proteomes" id="UP000492821">
    <property type="component" value="Unassembled WGS sequence"/>
</dbReference>
<feature type="region of interest" description="Disordered" evidence="1">
    <location>
        <begin position="498"/>
        <end position="532"/>
    </location>
</feature>
<accession>A0A7E4UL72</accession>
<protein>
    <submittedName>
        <fullName evidence="4">EOG090X09V2</fullName>
    </submittedName>
</protein>
<name>A0A7E4UL72_PANRE</name>
<feature type="compositionally biased region" description="Polar residues" evidence="1">
    <location>
        <begin position="607"/>
        <end position="622"/>
    </location>
</feature>
<reference evidence="3" key="1">
    <citation type="journal article" date="2013" name="Genetics">
        <title>The draft genome and transcriptome of Panagrellus redivivus are shaped by the harsh demands of a free-living lifestyle.</title>
        <authorList>
            <person name="Srinivasan J."/>
            <person name="Dillman A.R."/>
            <person name="Macchietto M.G."/>
            <person name="Heikkinen L."/>
            <person name="Lakso M."/>
            <person name="Fracchia K.M."/>
            <person name="Antoshechkin I."/>
            <person name="Mortazavi A."/>
            <person name="Wong G."/>
            <person name="Sternberg P.W."/>
        </authorList>
    </citation>
    <scope>NUCLEOTIDE SEQUENCE [LARGE SCALE GENOMIC DNA]</scope>
    <source>
        <strain evidence="3">MT8872</strain>
    </source>
</reference>
<reference evidence="4" key="2">
    <citation type="submission" date="2020-10" db="UniProtKB">
        <authorList>
            <consortium name="WormBaseParasite"/>
        </authorList>
    </citation>
    <scope>IDENTIFICATION</scope>
</reference>
<feature type="compositionally biased region" description="Polar residues" evidence="1">
    <location>
        <begin position="506"/>
        <end position="519"/>
    </location>
</feature>
<dbReference type="AlphaFoldDB" id="A0A7E4UL72"/>
<dbReference type="WBParaSite" id="Pan_g10072.t1">
    <property type="protein sequence ID" value="Pan_g10072.t1"/>
    <property type="gene ID" value="Pan_g10072"/>
</dbReference>
<feature type="transmembrane region" description="Helical" evidence="2">
    <location>
        <begin position="78"/>
        <end position="102"/>
    </location>
</feature>
<keyword evidence="2" id="KW-0472">Membrane</keyword>
<feature type="compositionally biased region" description="Polar residues" evidence="1">
    <location>
        <begin position="629"/>
        <end position="638"/>
    </location>
</feature>